<evidence type="ECO:0000313" key="3">
    <source>
        <dbReference type="Proteomes" id="UP001347796"/>
    </source>
</evidence>
<keyword evidence="3" id="KW-1185">Reference proteome</keyword>
<evidence type="ECO:0000313" key="2">
    <source>
        <dbReference type="EMBL" id="KAK6175753.1"/>
    </source>
</evidence>
<dbReference type="PANTHER" id="PTHR46601">
    <property type="entry name" value="ULP_PROTEASE DOMAIN-CONTAINING PROTEIN"/>
    <property type="match status" value="1"/>
</dbReference>
<organism evidence="2 3">
    <name type="scientific">Patella caerulea</name>
    <name type="common">Rayed Mediterranean limpet</name>
    <dbReference type="NCBI Taxonomy" id="87958"/>
    <lineage>
        <taxon>Eukaryota</taxon>
        <taxon>Metazoa</taxon>
        <taxon>Spiralia</taxon>
        <taxon>Lophotrochozoa</taxon>
        <taxon>Mollusca</taxon>
        <taxon>Gastropoda</taxon>
        <taxon>Patellogastropoda</taxon>
        <taxon>Patelloidea</taxon>
        <taxon>Patellidae</taxon>
        <taxon>Patella</taxon>
    </lineage>
</organism>
<feature type="region of interest" description="Disordered" evidence="1">
    <location>
        <begin position="82"/>
        <end position="115"/>
    </location>
</feature>
<sequence length="917" mass="106471">MTRKRKPKDTLKAVKKIYENNDKHEEYKRKERERYQRRKAAGKIKTIHDMNEREQRYVKKSWREKKRSVRAKLKSIENTSTNILLTPPVTPADFTGQDSHQKTRGRKRRARQDRKAYRKIAQLKQRLNKLYRINRQLRKPKHSTSKSGLTIASPASKTDLILALNDRSKVRKELLFGYALASQVKENLKSVPIKEKKSCRRILAGRIIKKYKLQYKLKNELKFQPSTSSKVLVNKKQKTCNLNRQLILKFLTEDIISTPAAGKKQTLTRNKVKQQKRFLNDTLYNLHAKFNEENPNNTVSLSTFTRCRPFYVVRKSVDMRETVSCKIHQNFELKATKLHQIGLLKVSNTMNLLKMITCGVNNKSCMYLSCSACQEKWNDMYEDSLIDDEDKLNEITSYKEWQLKTENRKTRKGTEIEVKINVKNIVEDSIKNLKCSFEKDLKKLMPHQYRIFHQYRELTNLKKTLKPAECVLQVDFSENFACKANTEIQSMHFGASRGQVSIHTAHATFLNEEKKIVTKCFGTLSGDTRHGPSSIWAHLHPVLKSIRQLGIEVLHILSDGPTPQYRNKNNFFLLSTLAHRKYGFQYIYWNFLEASHGKGPADGIGAAIKNTADRLVSHGHDILSCESMFKLLTKQNSLPNVTLFTINATEIEELESILNQSESRKPLKDTMKIHQLVTASFGELFFRELSCYCDAGRNGILCSCYKSECTHFKVKADPLRQSDCPEIKMIEDRLTEETLIRFQKRLDEGYDASPKLSALSSEEKTEYALWVTWKSLKSRYGQGSVPTVTDQSAYSDDNEPEDDNDNDDVDWIPLNNKTKNCNIDPTKYYAVWFSLKSKPTFYIGRPLKNSCKDHFLFKFLELKSYVGYVYDWPRRDDIAEIESKYIIQNVKLVGPPPFSLDASLYRTLKEKCETFTI</sequence>
<dbReference type="EMBL" id="JAZGQO010000010">
    <property type="protein sequence ID" value="KAK6175753.1"/>
    <property type="molecule type" value="Genomic_DNA"/>
</dbReference>
<gene>
    <name evidence="2" type="ORF">SNE40_014146</name>
</gene>
<feature type="compositionally biased region" description="Basic residues" evidence="1">
    <location>
        <begin position="102"/>
        <end position="115"/>
    </location>
</feature>
<dbReference type="Proteomes" id="UP001347796">
    <property type="component" value="Unassembled WGS sequence"/>
</dbReference>
<feature type="compositionally biased region" description="Basic and acidic residues" evidence="1">
    <location>
        <begin position="22"/>
        <end position="34"/>
    </location>
</feature>
<feature type="compositionally biased region" description="Acidic residues" evidence="1">
    <location>
        <begin position="796"/>
        <end position="810"/>
    </location>
</feature>
<dbReference type="AlphaFoldDB" id="A0AAN8PIN4"/>
<comment type="caution">
    <text evidence="2">The sequence shown here is derived from an EMBL/GenBank/DDBJ whole genome shotgun (WGS) entry which is preliminary data.</text>
</comment>
<name>A0AAN8PIN4_PATCE</name>
<protein>
    <submittedName>
        <fullName evidence="2">Uncharacterized protein</fullName>
    </submittedName>
</protein>
<proteinExistence type="predicted"/>
<dbReference type="PANTHER" id="PTHR46601:SF2">
    <property type="entry name" value="UBIQUITIN-LIKE PROTEASE FAMILY PROFILE DOMAIN-CONTAINING PROTEIN"/>
    <property type="match status" value="1"/>
</dbReference>
<feature type="region of interest" description="Disordered" evidence="1">
    <location>
        <begin position="781"/>
        <end position="811"/>
    </location>
</feature>
<evidence type="ECO:0000256" key="1">
    <source>
        <dbReference type="SAM" id="MobiDB-lite"/>
    </source>
</evidence>
<accession>A0AAN8PIN4</accession>
<feature type="compositionally biased region" description="Polar residues" evidence="1">
    <location>
        <begin position="784"/>
        <end position="795"/>
    </location>
</feature>
<feature type="region of interest" description="Disordered" evidence="1">
    <location>
        <begin position="22"/>
        <end position="45"/>
    </location>
</feature>
<reference evidence="2 3" key="1">
    <citation type="submission" date="2024-01" db="EMBL/GenBank/DDBJ databases">
        <title>The genome of the rayed Mediterranean limpet Patella caerulea (Linnaeus, 1758).</title>
        <authorList>
            <person name="Anh-Thu Weber A."/>
            <person name="Halstead-Nussloch G."/>
        </authorList>
    </citation>
    <scope>NUCLEOTIDE SEQUENCE [LARGE SCALE GENOMIC DNA]</scope>
    <source>
        <strain evidence="2">AATW-2023a</strain>
        <tissue evidence="2">Whole specimen</tissue>
    </source>
</reference>